<evidence type="ECO:0000256" key="5">
    <source>
        <dbReference type="ARBA" id="ARBA00022448"/>
    </source>
</evidence>
<evidence type="ECO:0000256" key="6">
    <source>
        <dbReference type="ARBA" id="ARBA00022723"/>
    </source>
</evidence>
<dbReference type="NCBIfam" id="TIGR00319">
    <property type="entry name" value="desulf_FeS4"/>
    <property type="match status" value="1"/>
</dbReference>
<comment type="function">
    <text evidence="9">Catalyzes the one-electron reduction of superoxide anion radical to hydrogen peroxide at a nonheme ferrous iron center. Plays a fundamental role in case of oxidative stress via its superoxide detoxification activity.</text>
</comment>
<feature type="binding site" evidence="12">
    <location>
        <position position="49"/>
    </location>
    <ligand>
        <name>Fe cation</name>
        <dbReference type="ChEBI" id="CHEBI:24875"/>
        <label>2</label>
        <note>catalytic</note>
    </ligand>
</feature>
<evidence type="ECO:0000313" key="15">
    <source>
        <dbReference type="EMBL" id="MVX63446.1"/>
    </source>
</evidence>
<evidence type="ECO:0000259" key="14">
    <source>
        <dbReference type="Pfam" id="PF06397"/>
    </source>
</evidence>
<comment type="similarity">
    <text evidence="2">Belongs to the desulfoferrodoxin family.</text>
</comment>
<evidence type="ECO:0000256" key="1">
    <source>
        <dbReference type="ARBA" id="ARBA00001973"/>
    </source>
</evidence>
<protein>
    <recommendedName>
        <fullName evidence="4">Desulfoferrodoxin</fullName>
        <ecNumber evidence="3">1.15.1.2</ecNumber>
    </recommendedName>
    <alternativeName>
        <fullName evidence="10">Superoxide reductase</fullName>
    </alternativeName>
</protein>
<feature type="binding site" evidence="12">
    <location>
        <position position="75"/>
    </location>
    <ligand>
        <name>Fe cation</name>
        <dbReference type="ChEBI" id="CHEBI:24875"/>
        <label>2</label>
        <note>catalytic</note>
    </ligand>
</feature>
<feature type="binding site" evidence="12">
    <location>
        <position position="69"/>
    </location>
    <ligand>
        <name>Fe cation</name>
        <dbReference type="ChEBI" id="CHEBI:24875"/>
        <label>2</label>
        <note>catalytic</note>
    </ligand>
</feature>
<dbReference type="InterPro" id="IPR038094">
    <property type="entry name" value="Desulfoferrodoxin_N_sf"/>
</dbReference>
<feature type="domain" description="Desulfoferrodoxin N-terminal" evidence="14">
    <location>
        <begin position="2"/>
        <end position="36"/>
    </location>
</feature>
<feature type="binding site" evidence="12">
    <location>
        <position position="119"/>
    </location>
    <ligand>
        <name>Fe cation</name>
        <dbReference type="ChEBI" id="CHEBI:24875"/>
        <label>2</label>
        <note>catalytic</note>
    </ligand>
</feature>
<evidence type="ECO:0000256" key="3">
    <source>
        <dbReference type="ARBA" id="ARBA00012679"/>
    </source>
</evidence>
<evidence type="ECO:0000256" key="9">
    <source>
        <dbReference type="ARBA" id="ARBA00024690"/>
    </source>
</evidence>
<dbReference type="Gene3D" id="2.60.40.730">
    <property type="entry name" value="SOR catalytic domain"/>
    <property type="match status" value="1"/>
</dbReference>
<evidence type="ECO:0000256" key="11">
    <source>
        <dbReference type="ARBA" id="ARBA00047448"/>
    </source>
</evidence>
<feature type="binding site" evidence="12">
    <location>
        <position position="30"/>
    </location>
    <ligand>
        <name>Fe cation</name>
        <dbReference type="ChEBI" id="CHEBI:24875"/>
        <label>1</label>
    </ligand>
</feature>
<comment type="cofactor">
    <cofactor evidence="1">
        <name>Cu(2+)</name>
        <dbReference type="ChEBI" id="CHEBI:29036"/>
    </cofactor>
</comment>
<dbReference type="AlphaFoldDB" id="A0A964RKT1"/>
<feature type="binding site" evidence="12">
    <location>
        <position position="10"/>
    </location>
    <ligand>
        <name>Fe cation</name>
        <dbReference type="ChEBI" id="CHEBI:24875"/>
        <label>1</label>
    </ligand>
</feature>
<dbReference type="EMBL" id="WSRQ01000008">
    <property type="protein sequence ID" value="MVX63446.1"/>
    <property type="molecule type" value="Genomic_DNA"/>
</dbReference>
<feature type="binding site" evidence="12">
    <location>
        <position position="116"/>
    </location>
    <ligand>
        <name>Fe cation</name>
        <dbReference type="ChEBI" id="CHEBI:24875"/>
        <label>2</label>
        <note>catalytic</note>
    </ligand>
</feature>
<dbReference type="Proteomes" id="UP000656077">
    <property type="component" value="Unassembled WGS sequence"/>
</dbReference>
<dbReference type="EC" id="1.15.1.2" evidence="3"/>
<dbReference type="InterPro" id="IPR051233">
    <property type="entry name" value="Desulfoferrodoxin_SOR"/>
</dbReference>
<comment type="cofactor">
    <cofactor evidence="12">
        <name>Fe(3+)</name>
        <dbReference type="ChEBI" id="CHEBI:29034"/>
    </cofactor>
    <text evidence="12">Binds 1 Fe(3+) ion per subunit. The iron ion 1 is coordinated via 4 cysteine residues.</text>
</comment>
<feature type="domain" description="Desulfoferrodoxin ferrous iron-binding" evidence="13">
    <location>
        <begin position="42"/>
        <end position="124"/>
    </location>
</feature>
<dbReference type="CDD" id="cd03171">
    <property type="entry name" value="SORL_Dfx_classI"/>
    <property type="match status" value="1"/>
</dbReference>
<dbReference type="InterPro" id="IPR002742">
    <property type="entry name" value="Desulfoferrodoxin_Fe-bd_dom"/>
</dbReference>
<comment type="catalytic activity">
    <reaction evidence="11">
        <text>reduced [rubredoxin] + superoxide + 2 H(+) = oxidized [rubredoxin] + H2O2</text>
        <dbReference type="Rhea" id="RHEA:21324"/>
        <dbReference type="Rhea" id="RHEA-COMP:10302"/>
        <dbReference type="Rhea" id="RHEA-COMP:10303"/>
        <dbReference type="ChEBI" id="CHEBI:15378"/>
        <dbReference type="ChEBI" id="CHEBI:16240"/>
        <dbReference type="ChEBI" id="CHEBI:18421"/>
        <dbReference type="ChEBI" id="CHEBI:29033"/>
        <dbReference type="ChEBI" id="CHEBI:29034"/>
        <dbReference type="EC" id="1.15.1.2"/>
    </reaction>
</comment>
<evidence type="ECO:0000256" key="7">
    <source>
        <dbReference type="ARBA" id="ARBA00022982"/>
    </source>
</evidence>
<organism evidence="15 16">
    <name type="scientific">Clostridium chromiireducens</name>
    <dbReference type="NCBI Taxonomy" id="225345"/>
    <lineage>
        <taxon>Bacteria</taxon>
        <taxon>Bacillati</taxon>
        <taxon>Bacillota</taxon>
        <taxon>Clostridia</taxon>
        <taxon>Eubacteriales</taxon>
        <taxon>Clostridiaceae</taxon>
        <taxon>Clostridium</taxon>
    </lineage>
</organism>
<comment type="cofactor">
    <cofactor evidence="12">
        <name>Fe(2+)</name>
        <dbReference type="ChEBI" id="CHEBI:29033"/>
    </cofactor>
    <text evidence="12">Binds 1 Fe(2+) ion per subunit. The iron ion 2 is coordinated via four histidines and one cysteine residue.</text>
</comment>
<dbReference type="Pfam" id="PF01880">
    <property type="entry name" value="Desulfoferrodox"/>
    <property type="match status" value="1"/>
</dbReference>
<keyword evidence="8 12" id="KW-0408">Iron</keyword>
<dbReference type="GO" id="GO:0005506">
    <property type="term" value="F:iron ion binding"/>
    <property type="evidence" value="ECO:0007669"/>
    <property type="project" value="InterPro"/>
</dbReference>
<gene>
    <name evidence="15" type="ORF">GKZ28_07045</name>
</gene>
<evidence type="ECO:0000256" key="4">
    <source>
        <dbReference type="ARBA" id="ARBA00014839"/>
    </source>
</evidence>
<evidence type="ECO:0000256" key="2">
    <source>
        <dbReference type="ARBA" id="ARBA00005941"/>
    </source>
</evidence>
<feature type="binding site" evidence="12">
    <location>
        <position position="29"/>
    </location>
    <ligand>
        <name>Fe cation</name>
        <dbReference type="ChEBI" id="CHEBI:24875"/>
        <label>1</label>
    </ligand>
</feature>
<comment type="caution">
    <text evidence="15">The sequence shown here is derived from an EMBL/GenBank/DDBJ whole genome shotgun (WGS) entry which is preliminary data.</text>
</comment>
<dbReference type="InterPro" id="IPR004462">
    <property type="entry name" value="Desulfoferrodoxin_N"/>
</dbReference>
<dbReference type="GO" id="GO:0050605">
    <property type="term" value="F:superoxide reductase activity"/>
    <property type="evidence" value="ECO:0007669"/>
    <property type="project" value="UniProtKB-EC"/>
</dbReference>
<feature type="binding site" evidence="12">
    <location>
        <position position="13"/>
    </location>
    <ligand>
        <name>Fe cation</name>
        <dbReference type="ChEBI" id="CHEBI:24875"/>
        <label>1</label>
    </ligand>
</feature>
<evidence type="ECO:0000256" key="12">
    <source>
        <dbReference type="PIRSR" id="PIRSR604793-1"/>
    </source>
</evidence>
<dbReference type="PANTHER" id="PTHR36541">
    <property type="entry name" value="SUPEROXIDE REDUCTASE-RELATED"/>
    <property type="match status" value="1"/>
</dbReference>
<keyword evidence="5" id="KW-0813">Transport</keyword>
<proteinExistence type="inferred from homology"/>
<dbReference type="SUPFAM" id="SSF57802">
    <property type="entry name" value="Rubredoxin-like"/>
    <property type="match status" value="1"/>
</dbReference>
<dbReference type="PANTHER" id="PTHR36541:SF1">
    <property type="entry name" value="SUPEROXIDE REDUCTASE-RELATED"/>
    <property type="match status" value="1"/>
</dbReference>
<dbReference type="GO" id="GO:0019430">
    <property type="term" value="P:removal of superoxide radicals"/>
    <property type="evidence" value="ECO:0007669"/>
    <property type="project" value="InterPro"/>
</dbReference>
<dbReference type="RefSeq" id="WP_160358577.1">
    <property type="nucleotide sequence ID" value="NZ_WSRQ01000008.1"/>
</dbReference>
<dbReference type="InterPro" id="IPR036073">
    <property type="entry name" value="Desulfoferrodoxin_Fe-bd_dom_sf"/>
</dbReference>
<name>A0A964RKT1_9CLOT</name>
<evidence type="ECO:0000256" key="10">
    <source>
        <dbReference type="ARBA" id="ARBA00031398"/>
    </source>
</evidence>
<dbReference type="Gene3D" id="2.20.28.100">
    <property type="entry name" value="Desulphoferrodoxin, N-terminal domain"/>
    <property type="match status" value="1"/>
</dbReference>
<dbReference type="InterPro" id="IPR004793">
    <property type="entry name" value="Desulfoferrodoxin_rbo"/>
</dbReference>
<dbReference type="CDD" id="cd00974">
    <property type="entry name" value="DSRD"/>
    <property type="match status" value="1"/>
</dbReference>
<evidence type="ECO:0000256" key="8">
    <source>
        <dbReference type="ARBA" id="ARBA00023004"/>
    </source>
</evidence>
<accession>A0A964RKT1</accession>
<dbReference type="NCBIfam" id="TIGR00332">
    <property type="entry name" value="neela_ferrous"/>
    <property type="match status" value="1"/>
</dbReference>
<dbReference type="SUPFAM" id="SSF49367">
    <property type="entry name" value="Superoxide reductase-like"/>
    <property type="match status" value="1"/>
</dbReference>
<reference evidence="15" key="1">
    <citation type="submission" date="2019-12" db="EMBL/GenBank/DDBJ databases">
        <title>Microbes associate with the intestines of laboratory mice.</title>
        <authorList>
            <person name="Navarre W."/>
            <person name="Wong E."/>
        </authorList>
    </citation>
    <scope>NUCLEOTIDE SEQUENCE</scope>
    <source>
        <strain evidence="15">NM79_F5</strain>
    </source>
</reference>
<sequence>MTELKQVYKCEVCGNIVEVVHGAGGTLVCCNQPMKLKVENTTEAATEKHIPVIEKVDGGVLVKVGSVEHPMLDNHYIEWIEVHTENNVYRKFLKPGEKPEAFFKLDEEVIFAREYCNLHGLWTEKDS</sequence>
<keyword evidence="6 12" id="KW-0479">Metal-binding</keyword>
<evidence type="ECO:0000259" key="13">
    <source>
        <dbReference type="Pfam" id="PF01880"/>
    </source>
</evidence>
<keyword evidence="7" id="KW-0249">Electron transport</keyword>
<evidence type="ECO:0000313" key="16">
    <source>
        <dbReference type="Proteomes" id="UP000656077"/>
    </source>
</evidence>
<dbReference type="Pfam" id="PF06397">
    <property type="entry name" value="Desulfoferrod_N"/>
    <property type="match status" value="1"/>
</dbReference>
<dbReference type="NCBIfam" id="TIGR00320">
    <property type="entry name" value="dfx_rbo"/>
    <property type="match status" value="1"/>
</dbReference>